<feature type="transmembrane region" description="Helical" evidence="3">
    <location>
        <begin position="31"/>
        <end position="64"/>
    </location>
</feature>
<dbReference type="RefSeq" id="WP_028385470.1">
    <property type="nucleotide sequence ID" value="NZ_CAAAJG010000004.1"/>
</dbReference>
<keyword evidence="3" id="KW-1133">Transmembrane helix</keyword>
<dbReference type="OrthoDB" id="9790577at2"/>
<feature type="transmembrane region" description="Helical" evidence="3">
    <location>
        <begin position="154"/>
        <end position="185"/>
    </location>
</feature>
<dbReference type="GO" id="GO:0016020">
    <property type="term" value="C:membrane"/>
    <property type="evidence" value="ECO:0007669"/>
    <property type="project" value="InterPro"/>
</dbReference>
<comment type="similarity">
    <text evidence="2">Belongs to the CDP-alcohol phosphatidyltransferase class-I family.</text>
</comment>
<dbReference type="InterPro" id="IPR043130">
    <property type="entry name" value="CDP-OH_PTrfase_TM_dom"/>
</dbReference>
<dbReference type="PROSITE" id="PS00379">
    <property type="entry name" value="CDP_ALCOHOL_P_TRANSF"/>
    <property type="match status" value="1"/>
</dbReference>
<evidence type="ECO:0000256" key="1">
    <source>
        <dbReference type="ARBA" id="ARBA00022679"/>
    </source>
</evidence>
<feature type="transmembrane region" description="Helical" evidence="3">
    <location>
        <begin position="84"/>
        <end position="104"/>
    </location>
</feature>
<dbReference type="InterPro" id="IPR000462">
    <property type="entry name" value="CDP-OH_P_trans"/>
</dbReference>
<sequence length="198" mass="22509">MLEQTLRHHYQRLLVDPLVRRLNTRITPLSMTWLSGFFGLLFIPCLLLNKPFLAIACLLVSGYLDTLDGSLARYQGKSTDFGSAMDILIDRTVEFAVIFAFYLVNPVQNALASILMLGSILLCITSFLVVGIFTNNTTHKSFHYSPGLMERAEAFIFFIVMTLCPEYFNPLAWLFCILVCITAWIRMMEFKKNSNPAC</sequence>
<name>A0A378JVX7_9GAMM</name>
<evidence type="ECO:0000313" key="5">
    <source>
        <dbReference type="EMBL" id="STX61219.1"/>
    </source>
</evidence>
<dbReference type="STRING" id="39962.Lmor_1146"/>
<keyword evidence="1 2" id="KW-0808">Transferase</keyword>
<evidence type="ECO:0000313" key="7">
    <source>
        <dbReference type="Proteomes" id="UP000254040"/>
    </source>
</evidence>
<keyword evidence="3" id="KW-0472">Membrane</keyword>
<evidence type="ECO:0000313" key="4">
    <source>
        <dbReference type="EMBL" id="KTD34613.1"/>
    </source>
</evidence>
<dbReference type="AlphaFoldDB" id="A0A378JVX7"/>
<organism evidence="5 7">
    <name type="scientific">Legionella moravica</name>
    <dbReference type="NCBI Taxonomy" id="39962"/>
    <lineage>
        <taxon>Bacteria</taxon>
        <taxon>Pseudomonadati</taxon>
        <taxon>Pseudomonadota</taxon>
        <taxon>Gammaproteobacteria</taxon>
        <taxon>Legionellales</taxon>
        <taxon>Legionellaceae</taxon>
        <taxon>Legionella</taxon>
    </lineage>
</organism>
<dbReference type="InterPro" id="IPR048254">
    <property type="entry name" value="CDP_ALCOHOL_P_TRANSF_CS"/>
</dbReference>
<dbReference type="EMBL" id="LNYN01000019">
    <property type="protein sequence ID" value="KTD34613.1"/>
    <property type="molecule type" value="Genomic_DNA"/>
</dbReference>
<dbReference type="Pfam" id="PF01066">
    <property type="entry name" value="CDP-OH_P_transf"/>
    <property type="match status" value="1"/>
</dbReference>
<reference evidence="5 7" key="2">
    <citation type="submission" date="2018-06" db="EMBL/GenBank/DDBJ databases">
        <authorList>
            <consortium name="Pathogen Informatics"/>
            <person name="Doyle S."/>
        </authorList>
    </citation>
    <scope>NUCLEOTIDE SEQUENCE [LARGE SCALE GENOMIC DNA]</scope>
    <source>
        <strain evidence="5 7">NCTC12239</strain>
    </source>
</reference>
<protein>
    <submittedName>
        <fullName evidence="5">Cytochrome oxidase-like protein</fullName>
    </submittedName>
</protein>
<evidence type="ECO:0000313" key="6">
    <source>
        <dbReference type="Proteomes" id="UP000054985"/>
    </source>
</evidence>
<dbReference type="EMBL" id="UGOG01000001">
    <property type="protein sequence ID" value="STX61219.1"/>
    <property type="molecule type" value="Genomic_DNA"/>
</dbReference>
<reference evidence="4 6" key="1">
    <citation type="submission" date="2015-11" db="EMBL/GenBank/DDBJ databases">
        <title>Genomic analysis of 38 Legionella species identifies large and diverse effector repertoires.</title>
        <authorList>
            <person name="Burstein D."/>
            <person name="Amaro F."/>
            <person name="Zusman T."/>
            <person name="Lifshitz Z."/>
            <person name="Cohen O."/>
            <person name="Gilbert J.A."/>
            <person name="Pupko T."/>
            <person name="Shuman H.A."/>
            <person name="Segal G."/>
        </authorList>
    </citation>
    <scope>NUCLEOTIDE SEQUENCE [LARGE SCALE GENOMIC DNA]</scope>
    <source>
        <strain evidence="4 6">ATCC 43877</strain>
    </source>
</reference>
<feature type="transmembrane region" description="Helical" evidence="3">
    <location>
        <begin position="111"/>
        <end position="134"/>
    </location>
</feature>
<dbReference type="GO" id="GO:0016780">
    <property type="term" value="F:phosphotransferase activity, for other substituted phosphate groups"/>
    <property type="evidence" value="ECO:0007669"/>
    <property type="project" value="InterPro"/>
</dbReference>
<dbReference type="Proteomes" id="UP000054985">
    <property type="component" value="Unassembled WGS sequence"/>
</dbReference>
<evidence type="ECO:0000256" key="3">
    <source>
        <dbReference type="SAM" id="Phobius"/>
    </source>
</evidence>
<accession>A0A378JVX7</accession>
<proteinExistence type="inferred from homology"/>
<dbReference type="Gene3D" id="1.20.120.1760">
    <property type="match status" value="1"/>
</dbReference>
<keyword evidence="6" id="KW-1185">Reference proteome</keyword>
<dbReference type="GO" id="GO:0008654">
    <property type="term" value="P:phospholipid biosynthetic process"/>
    <property type="evidence" value="ECO:0007669"/>
    <property type="project" value="InterPro"/>
</dbReference>
<gene>
    <name evidence="5" type="primary">ynjF</name>
    <name evidence="4" type="ORF">Lmor_1146</name>
    <name evidence="5" type="ORF">NCTC12239_00124</name>
</gene>
<keyword evidence="3" id="KW-0812">Transmembrane</keyword>
<dbReference type="Proteomes" id="UP000254040">
    <property type="component" value="Unassembled WGS sequence"/>
</dbReference>
<evidence type="ECO:0000256" key="2">
    <source>
        <dbReference type="RuleBase" id="RU003750"/>
    </source>
</evidence>